<dbReference type="Proteomes" id="UP000238882">
    <property type="component" value="Unassembled WGS sequence"/>
</dbReference>
<dbReference type="AlphaFoldDB" id="A0A2S7WR46"/>
<evidence type="ECO:0008006" key="4">
    <source>
        <dbReference type="Google" id="ProtNLM"/>
    </source>
</evidence>
<dbReference type="EMBL" id="MSCN01000001">
    <property type="protein sequence ID" value="PQJ80088.1"/>
    <property type="molecule type" value="Genomic_DNA"/>
</dbReference>
<proteinExistence type="predicted"/>
<gene>
    <name evidence="2" type="ORF">BTO18_13295</name>
</gene>
<dbReference type="RefSeq" id="WP_105016684.1">
    <property type="nucleotide sequence ID" value="NZ_MSCN01000001.1"/>
</dbReference>
<dbReference type="OrthoDB" id="1122048at2"/>
<comment type="caution">
    <text evidence="2">The sequence shown here is derived from an EMBL/GenBank/DDBJ whole genome shotgun (WGS) entry which is preliminary data.</text>
</comment>
<name>A0A2S7WR46_9FLAO</name>
<keyword evidence="3" id="KW-1185">Reference proteome</keyword>
<feature type="chain" id="PRO_5015736067" description="Secretion system C-terminal sorting domain-containing protein" evidence="1">
    <location>
        <begin position="23"/>
        <end position="194"/>
    </location>
</feature>
<sequence>MKTMKRKILIVVFMLTAMFNYANRLNETLSNLNIEKVRVEFKNVKKGDFLTIKNEDGITLHSETISKEGVINKVFDFSNLTEGNYVFELEKDFEIKIKSFKVEDGKVIFNKDSEQVIFKPVVRSKSELLLISKISFDKKPLQIVLFFEGEKIYSETAKSTTILNRVYKLDADKKGNYKVIIYNNGRSYTKRFKI</sequence>
<reference evidence="2 3" key="1">
    <citation type="submission" date="2016-12" db="EMBL/GenBank/DDBJ databases">
        <title>Trade-off between light-utilization and light-protection in marine flavobacteria.</title>
        <authorList>
            <person name="Kumagai Y."/>
            <person name="Yoshizawa S."/>
            <person name="Kogure K."/>
            <person name="Iwasaki W."/>
        </authorList>
    </citation>
    <scope>NUCLEOTIDE SEQUENCE [LARGE SCALE GENOMIC DNA]</scope>
    <source>
        <strain evidence="2 3">NBRC 108759</strain>
    </source>
</reference>
<keyword evidence="1" id="KW-0732">Signal</keyword>
<protein>
    <recommendedName>
        <fullName evidence="4">Secretion system C-terminal sorting domain-containing protein</fullName>
    </recommendedName>
</protein>
<evidence type="ECO:0000313" key="2">
    <source>
        <dbReference type="EMBL" id="PQJ80088.1"/>
    </source>
</evidence>
<evidence type="ECO:0000313" key="3">
    <source>
        <dbReference type="Proteomes" id="UP000238882"/>
    </source>
</evidence>
<feature type="signal peptide" evidence="1">
    <location>
        <begin position="1"/>
        <end position="22"/>
    </location>
</feature>
<evidence type="ECO:0000256" key="1">
    <source>
        <dbReference type="SAM" id="SignalP"/>
    </source>
</evidence>
<accession>A0A2S7WR46</accession>
<organism evidence="2 3">
    <name type="scientific">Polaribacter porphyrae</name>
    <dbReference type="NCBI Taxonomy" id="1137780"/>
    <lineage>
        <taxon>Bacteria</taxon>
        <taxon>Pseudomonadati</taxon>
        <taxon>Bacteroidota</taxon>
        <taxon>Flavobacteriia</taxon>
        <taxon>Flavobacteriales</taxon>
        <taxon>Flavobacteriaceae</taxon>
    </lineage>
</organism>